<reference evidence="1 2" key="1">
    <citation type="submission" date="2020-01" db="EMBL/GenBank/DDBJ databases">
        <title>The genomic epidemiology of tigecycline resistance gene tet(X) variants in a swine farm in China.</title>
        <authorList>
            <person name="Peng K."/>
            <person name="Li R."/>
        </authorList>
    </citation>
    <scope>NUCLEOTIDE SEQUENCE [LARGE SCALE GENOMIC DNA]</scope>
    <source>
        <strain evidence="1 2">ZN3</strain>
    </source>
</reference>
<proteinExistence type="predicted"/>
<name>A0A6G6SM33_PROVU</name>
<dbReference type="EMBL" id="CP047344">
    <property type="protein sequence ID" value="QIF95804.1"/>
    <property type="molecule type" value="Genomic_DNA"/>
</dbReference>
<evidence type="ECO:0000313" key="2">
    <source>
        <dbReference type="Proteomes" id="UP000503287"/>
    </source>
</evidence>
<dbReference type="Proteomes" id="UP000503287">
    <property type="component" value="Chromosome"/>
</dbReference>
<evidence type="ECO:0000313" key="1">
    <source>
        <dbReference type="EMBL" id="QIF95804.1"/>
    </source>
</evidence>
<organism evidence="1 2">
    <name type="scientific">Proteus vulgaris</name>
    <dbReference type="NCBI Taxonomy" id="585"/>
    <lineage>
        <taxon>Bacteria</taxon>
        <taxon>Pseudomonadati</taxon>
        <taxon>Pseudomonadota</taxon>
        <taxon>Gammaproteobacteria</taxon>
        <taxon>Enterobacterales</taxon>
        <taxon>Morganellaceae</taxon>
        <taxon>Proteus</taxon>
    </lineage>
</organism>
<gene>
    <name evidence="1" type="ORF">GTH24_18740</name>
</gene>
<dbReference type="RefSeq" id="WP_072068825.1">
    <property type="nucleotide sequence ID" value="NZ_CP047344.1"/>
</dbReference>
<accession>A0A6G6SM33</accession>
<sequence length="182" mass="21340">MTTPLSPIKNPALEYLKSHPSTQDFHIQTIGQFFTYLKDSLLSLFNSDHKFTYLGNKSIPEFNLEHIKEDLVTFLQNPYLNNQQYKDKERFLTYQFQYLPTQAGILPNFYDTYHSGSLEPNELISQLINYGNKLIKEELNDKEQRDKNSIKNILSNIETYLQKQNTQPTIELRNKISTIINA</sequence>
<keyword evidence="2" id="KW-1185">Reference proteome</keyword>
<protein>
    <submittedName>
        <fullName evidence="1">Uncharacterized protein</fullName>
    </submittedName>
</protein>
<dbReference type="AlphaFoldDB" id="A0A6G6SM33"/>